<evidence type="ECO:0000313" key="6">
    <source>
        <dbReference type="Proteomes" id="UP000427769"/>
    </source>
</evidence>
<dbReference type="PANTHER" id="PTHR44591">
    <property type="entry name" value="STRESS RESPONSE REGULATOR PROTEIN 1"/>
    <property type="match status" value="1"/>
</dbReference>
<dbReference type="OrthoDB" id="9788090at2"/>
<dbReference type="Proteomes" id="UP000427769">
    <property type="component" value="Chromosome"/>
</dbReference>
<accession>A0A5K7Z3X7</accession>
<evidence type="ECO:0000256" key="2">
    <source>
        <dbReference type="ARBA" id="ARBA00023012"/>
    </source>
</evidence>
<evidence type="ECO:0000313" key="5">
    <source>
        <dbReference type="EMBL" id="BBO74271.1"/>
    </source>
</evidence>
<dbReference type="EMBL" id="AP021875">
    <property type="protein sequence ID" value="BBO74271.1"/>
    <property type="molecule type" value="Genomic_DNA"/>
</dbReference>
<sequence length="123" mass="14310">MKQFDILIVDDERRYADMLARRLKLRGMVCKVCYDGQTAIDCVKQDFYPMVILDLRLPDLYGTEVLKRMKTCRPEIAVIILTGHGTEMDREQCMEVGAHAFMNKPLDIDRLLAIMDRLEEQTP</sequence>
<evidence type="ECO:0000256" key="3">
    <source>
        <dbReference type="PROSITE-ProRule" id="PRU00169"/>
    </source>
</evidence>
<reference evidence="5 6" key="1">
    <citation type="submission" date="2019-11" db="EMBL/GenBank/DDBJ databases">
        <title>Comparative genomics of hydrocarbon-degrading Desulfosarcina strains.</title>
        <authorList>
            <person name="Watanabe M."/>
            <person name="Kojima H."/>
            <person name="Fukui M."/>
        </authorList>
    </citation>
    <scope>NUCLEOTIDE SEQUENCE [LARGE SCALE GENOMIC DNA]</scope>
    <source>
        <strain evidence="5 6">PP31</strain>
    </source>
</reference>
<dbReference type="SMART" id="SM00448">
    <property type="entry name" value="REC"/>
    <property type="match status" value="1"/>
</dbReference>
<dbReference type="InterPro" id="IPR001789">
    <property type="entry name" value="Sig_transdc_resp-reg_receiver"/>
</dbReference>
<feature type="domain" description="Response regulatory" evidence="4">
    <location>
        <begin position="5"/>
        <end position="119"/>
    </location>
</feature>
<feature type="modified residue" description="4-aspartylphosphate" evidence="3">
    <location>
        <position position="54"/>
    </location>
</feature>
<dbReference type="Gene3D" id="3.40.50.2300">
    <property type="match status" value="1"/>
</dbReference>
<dbReference type="GO" id="GO:0000160">
    <property type="term" value="P:phosphorelay signal transduction system"/>
    <property type="evidence" value="ECO:0007669"/>
    <property type="project" value="UniProtKB-KW"/>
</dbReference>
<evidence type="ECO:0000259" key="4">
    <source>
        <dbReference type="PROSITE" id="PS50110"/>
    </source>
</evidence>
<keyword evidence="6" id="KW-1185">Reference proteome</keyword>
<protein>
    <recommendedName>
        <fullName evidence="4">Response regulatory domain-containing protein</fullName>
    </recommendedName>
</protein>
<dbReference type="Pfam" id="PF00072">
    <property type="entry name" value="Response_reg"/>
    <property type="match status" value="1"/>
</dbReference>
<dbReference type="RefSeq" id="WP_155303313.1">
    <property type="nucleotide sequence ID" value="NZ_AP021875.1"/>
</dbReference>
<dbReference type="InterPro" id="IPR050595">
    <property type="entry name" value="Bact_response_regulator"/>
</dbReference>
<dbReference type="CDD" id="cd00156">
    <property type="entry name" value="REC"/>
    <property type="match status" value="1"/>
</dbReference>
<dbReference type="PANTHER" id="PTHR44591:SF14">
    <property type="entry name" value="PROTEIN PILG"/>
    <property type="match status" value="1"/>
</dbReference>
<dbReference type="KEGG" id="dwd:DSCW_16880"/>
<keyword evidence="1 3" id="KW-0597">Phosphoprotein</keyword>
<gene>
    <name evidence="5" type="ORF">DSCW_16880</name>
</gene>
<dbReference type="InterPro" id="IPR011006">
    <property type="entry name" value="CheY-like_superfamily"/>
</dbReference>
<name>A0A5K7Z3X7_9BACT</name>
<dbReference type="AlphaFoldDB" id="A0A5K7Z3X7"/>
<keyword evidence="2" id="KW-0902">Two-component regulatory system</keyword>
<proteinExistence type="predicted"/>
<organism evidence="5 6">
    <name type="scientific">Desulfosarcina widdelii</name>
    <dbReference type="NCBI Taxonomy" id="947919"/>
    <lineage>
        <taxon>Bacteria</taxon>
        <taxon>Pseudomonadati</taxon>
        <taxon>Thermodesulfobacteriota</taxon>
        <taxon>Desulfobacteria</taxon>
        <taxon>Desulfobacterales</taxon>
        <taxon>Desulfosarcinaceae</taxon>
        <taxon>Desulfosarcina</taxon>
    </lineage>
</organism>
<dbReference type="PROSITE" id="PS50110">
    <property type="entry name" value="RESPONSE_REGULATORY"/>
    <property type="match status" value="1"/>
</dbReference>
<dbReference type="SUPFAM" id="SSF52172">
    <property type="entry name" value="CheY-like"/>
    <property type="match status" value="1"/>
</dbReference>
<evidence type="ECO:0000256" key="1">
    <source>
        <dbReference type="ARBA" id="ARBA00022553"/>
    </source>
</evidence>